<name>A0A2R6P158_9APHY</name>
<keyword evidence="2" id="KW-1185">Reference proteome</keyword>
<dbReference type="Proteomes" id="UP000186601">
    <property type="component" value="Unassembled WGS sequence"/>
</dbReference>
<evidence type="ECO:0000313" key="2">
    <source>
        <dbReference type="Proteomes" id="UP000186601"/>
    </source>
</evidence>
<gene>
    <name evidence="1" type="ORF">PHLCEN_2v5879</name>
</gene>
<accession>A0A2R6P158</accession>
<sequence>MATERYLVFNWHNTTKLHTILLCFAPPGGDLKISDGQNLIAWCVVASLA</sequence>
<dbReference type="EMBL" id="MLYV02000566">
    <property type="protein sequence ID" value="PSR83075.1"/>
    <property type="molecule type" value="Genomic_DNA"/>
</dbReference>
<reference evidence="1 2" key="1">
    <citation type="submission" date="2018-02" db="EMBL/GenBank/DDBJ databases">
        <title>Genome sequence of the basidiomycete white-rot fungus Phlebia centrifuga.</title>
        <authorList>
            <person name="Granchi Z."/>
            <person name="Peng M."/>
            <person name="de Vries R.P."/>
            <person name="Hilden K."/>
            <person name="Makela M.R."/>
            <person name="Grigoriev I."/>
            <person name="Riley R."/>
        </authorList>
    </citation>
    <scope>NUCLEOTIDE SEQUENCE [LARGE SCALE GENOMIC DNA]</scope>
    <source>
        <strain evidence="1 2">FBCC195</strain>
    </source>
</reference>
<comment type="caution">
    <text evidence="1">The sequence shown here is derived from an EMBL/GenBank/DDBJ whole genome shotgun (WGS) entry which is preliminary data.</text>
</comment>
<dbReference type="AlphaFoldDB" id="A0A2R6P158"/>
<organism evidence="1 2">
    <name type="scientific">Hermanssonia centrifuga</name>
    <dbReference type="NCBI Taxonomy" id="98765"/>
    <lineage>
        <taxon>Eukaryota</taxon>
        <taxon>Fungi</taxon>
        <taxon>Dikarya</taxon>
        <taxon>Basidiomycota</taxon>
        <taxon>Agaricomycotina</taxon>
        <taxon>Agaricomycetes</taxon>
        <taxon>Polyporales</taxon>
        <taxon>Meruliaceae</taxon>
        <taxon>Hermanssonia</taxon>
    </lineage>
</organism>
<evidence type="ECO:0000313" key="1">
    <source>
        <dbReference type="EMBL" id="PSR83075.1"/>
    </source>
</evidence>
<proteinExistence type="predicted"/>
<protein>
    <submittedName>
        <fullName evidence="1">Uncharacterized protein</fullName>
    </submittedName>
</protein>